<sequence>MGAIAGVVATVLTLLTYVLPREPAVPAPAPGAGAGPSPGPDPTSPTQARPDRTPPDRTTTPTADATKDHPVTRTPRPPAPGRLPSLAPLRPAGCEEALAVVDRFYRTSGSTRQSRQAAATTAYQGMMGASLQAEGGVYQATVALSQDFSELRFILSGMVASDYEVVQARTDRDAQHLRDVCDAG</sequence>
<proteinExistence type="predicted"/>
<dbReference type="EMBL" id="JAVRFL010000013">
    <property type="protein sequence ID" value="MDT0530047.1"/>
    <property type="molecule type" value="Genomic_DNA"/>
</dbReference>
<evidence type="ECO:0000256" key="1">
    <source>
        <dbReference type="SAM" id="MobiDB-lite"/>
    </source>
</evidence>
<evidence type="ECO:0000313" key="2">
    <source>
        <dbReference type="EMBL" id="MDT0530047.1"/>
    </source>
</evidence>
<keyword evidence="3" id="KW-1185">Reference proteome</keyword>
<name>A0ABU2WY97_9ACTN</name>
<comment type="caution">
    <text evidence="2">The sequence shown here is derived from an EMBL/GenBank/DDBJ whole genome shotgun (WGS) entry which is preliminary data.</text>
</comment>
<evidence type="ECO:0000313" key="3">
    <source>
        <dbReference type="Proteomes" id="UP001180973"/>
    </source>
</evidence>
<reference evidence="2" key="1">
    <citation type="submission" date="2023-09" db="EMBL/GenBank/DDBJ databases">
        <title>30 novel species of actinomycetes from the DSMZ collection.</title>
        <authorList>
            <person name="Nouioui I."/>
        </authorList>
    </citation>
    <scope>NUCLEOTIDE SEQUENCE</scope>
    <source>
        <strain evidence="2">DSM 115977</strain>
    </source>
</reference>
<protein>
    <submittedName>
        <fullName evidence="2">Uncharacterized protein</fullName>
    </submittedName>
</protein>
<accession>A0ABU2WY97</accession>
<dbReference type="Proteomes" id="UP001180973">
    <property type="component" value="Unassembled WGS sequence"/>
</dbReference>
<dbReference type="RefSeq" id="WP_311412089.1">
    <property type="nucleotide sequence ID" value="NZ_JAVRFL010000013.1"/>
</dbReference>
<feature type="region of interest" description="Disordered" evidence="1">
    <location>
        <begin position="23"/>
        <end position="89"/>
    </location>
</feature>
<organism evidence="2 3">
    <name type="scientific">Micromonospora reichwaldensis</name>
    <dbReference type="NCBI Taxonomy" id="3075516"/>
    <lineage>
        <taxon>Bacteria</taxon>
        <taxon>Bacillati</taxon>
        <taxon>Actinomycetota</taxon>
        <taxon>Actinomycetes</taxon>
        <taxon>Micromonosporales</taxon>
        <taxon>Micromonosporaceae</taxon>
        <taxon>Micromonospora</taxon>
    </lineage>
</organism>
<gene>
    <name evidence="2" type="ORF">RM555_13725</name>
</gene>